<dbReference type="Proteomes" id="UP001500889">
    <property type="component" value="Chromosome A"/>
</dbReference>
<organism evidence="3 4">
    <name type="scientific">Drosophila madeirensis</name>
    <name type="common">Fruit fly</name>
    <dbReference type="NCBI Taxonomy" id="30013"/>
    <lineage>
        <taxon>Eukaryota</taxon>
        <taxon>Metazoa</taxon>
        <taxon>Ecdysozoa</taxon>
        <taxon>Arthropoda</taxon>
        <taxon>Hexapoda</taxon>
        <taxon>Insecta</taxon>
        <taxon>Pterygota</taxon>
        <taxon>Neoptera</taxon>
        <taxon>Endopterygota</taxon>
        <taxon>Diptera</taxon>
        <taxon>Brachycera</taxon>
        <taxon>Muscomorpha</taxon>
        <taxon>Ephydroidea</taxon>
        <taxon>Drosophilidae</taxon>
        <taxon>Drosophila</taxon>
        <taxon>Sophophora</taxon>
    </lineage>
</organism>
<protein>
    <recommendedName>
        <fullName evidence="2">Cyclic nucleotide-binding domain-containing protein</fullName>
    </recommendedName>
</protein>
<gene>
    <name evidence="3" type="ORF">DMAD_00729</name>
</gene>
<dbReference type="InterPro" id="IPR000595">
    <property type="entry name" value="cNMP-bd_dom"/>
</dbReference>
<dbReference type="EMBL" id="AP029266">
    <property type="protein sequence ID" value="BFG00810.1"/>
    <property type="molecule type" value="Genomic_DNA"/>
</dbReference>
<dbReference type="CDD" id="cd00038">
    <property type="entry name" value="CAP_ED"/>
    <property type="match status" value="1"/>
</dbReference>
<dbReference type="InterPro" id="IPR018490">
    <property type="entry name" value="cNMP-bd_dom_sf"/>
</dbReference>
<dbReference type="PANTHER" id="PTHR23011">
    <property type="entry name" value="CYCLIC NUCLEOTIDE-BINDING DOMAIN CONTAINING PROTEIN"/>
    <property type="match status" value="1"/>
</dbReference>
<evidence type="ECO:0000256" key="1">
    <source>
        <dbReference type="SAM" id="MobiDB-lite"/>
    </source>
</evidence>
<sequence>MKQPRTDTNVNIRRKLIRNRFKKLVRAVIMNQHWLVEVEEQGLSMNVKKNVALLVRQKKKRGMLTVAEKALLRTLPWARTIEDRKKLCMVLAGLTCFAKIPPKIRARMVPVIKLLCITKSRVLIKEGDLPITVYFILNGEVEMKKAEYNKITKEITQVSMAIFGPGDCIGEVEMVEDCPRMNTFTTLSNCEILAIFDNDYNRILKPFMEKKWNEKKQALRAFDYFNFLNEDQIRRACLFGSVVQYDPLETIYVEDKGSVNMVHFVLSGECVILQCLNIKIGNRKGKTVINLTDIQKENKARPVFHDSKNSAYAPEYTPLDIQNLLASTSSEDAESMGLKKHAMRKMGLKEIEAYCSMGHASFLHKHSHRKKTIMQSRRFTHKTHRHTADTEEEIEDAEGEDEPFDYEDFYEYFAEEVSVESDSDAVESSSSGAKRRTLASKSASKPKTILLSSMKRRTLPSASQSSMKRRTLPDASQPSRRLAKVNSEIFMASSSARTMMRSYGSDARLFFSLHNPIRTHFIDVGSLTFGSIFGLGEKMEHRVIMSRTVVQCLVLPRFWLLEDEQNPGNIWQRRRFYFECSVPSRQALFEDYLKTRRWDKFRRDYLQSTLDPNSKGYMTKEEDIPIICHILETSDNT</sequence>
<keyword evidence="4" id="KW-1185">Reference proteome</keyword>
<dbReference type="AlphaFoldDB" id="A0AAU9FYX4"/>
<evidence type="ECO:0000313" key="3">
    <source>
        <dbReference type="EMBL" id="BFG00810.1"/>
    </source>
</evidence>
<evidence type="ECO:0000259" key="2">
    <source>
        <dbReference type="PROSITE" id="PS50042"/>
    </source>
</evidence>
<feature type="compositionally biased region" description="Basic residues" evidence="1">
    <location>
        <begin position="376"/>
        <end position="385"/>
    </location>
</feature>
<evidence type="ECO:0000313" key="4">
    <source>
        <dbReference type="Proteomes" id="UP001500889"/>
    </source>
</evidence>
<feature type="region of interest" description="Disordered" evidence="1">
    <location>
        <begin position="420"/>
        <end position="478"/>
    </location>
</feature>
<dbReference type="InterPro" id="IPR014710">
    <property type="entry name" value="RmlC-like_jellyroll"/>
</dbReference>
<proteinExistence type="predicted"/>
<feature type="region of interest" description="Disordered" evidence="1">
    <location>
        <begin position="376"/>
        <end position="400"/>
    </location>
</feature>
<dbReference type="PANTHER" id="PTHR23011:SF41">
    <property type="entry name" value="CYCLIC NUCLEOTIDE-BINDING DOMAIN-CONTAINING PROTEIN"/>
    <property type="match status" value="1"/>
</dbReference>
<name>A0AAU9FYX4_DROMD</name>
<feature type="domain" description="Cyclic nucleotide-binding" evidence="2">
    <location>
        <begin position="96"/>
        <end position="221"/>
    </location>
</feature>
<dbReference type="PROSITE" id="PS50042">
    <property type="entry name" value="CNMP_BINDING_3"/>
    <property type="match status" value="1"/>
</dbReference>
<accession>A0AAU9FYX4</accession>
<dbReference type="Gene3D" id="2.60.120.10">
    <property type="entry name" value="Jelly Rolls"/>
    <property type="match status" value="1"/>
</dbReference>
<dbReference type="SUPFAM" id="SSF51206">
    <property type="entry name" value="cAMP-binding domain-like"/>
    <property type="match status" value="2"/>
</dbReference>
<reference evidence="3 4" key="1">
    <citation type="submission" date="2024-02" db="EMBL/GenBank/DDBJ databases">
        <title>A chromosome-level genome assembly of Drosophila madeirensis, a fruit fly species endemic to Madeira island.</title>
        <authorList>
            <person name="Tomihara K."/>
            <person name="Llopart A."/>
            <person name="Yamamoto D."/>
        </authorList>
    </citation>
    <scope>NUCLEOTIDE SEQUENCE [LARGE SCALE GENOMIC DNA]</scope>
    <source>
        <strain evidence="3 4">RF1</strain>
    </source>
</reference>
<feature type="compositionally biased region" description="Acidic residues" evidence="1">
    <location>
        <begin position="390"/>
        <end position="400"/>
    </location>
</feature>
<dbReference type="Pfam" id="PF00027">
    <property type="entry name" value="cNMP_binding"/>
    <property type="match status" value="1"/>
</dbReference>
<dbReference type="SMART" id="SM00100">
    <property type="entry name" value="cNMP"/>
    <property type="match status" value="1"/>
</dbReference>